<accession>A0A562NR01</accession>
<name>A0A562NR01_9RHOB</name>
<feature type="domain" description="Peptide methionine sulphoxide reductase MsrA" evidence="5">
    <location>
        <begin position="23"/>
        <end position="176"/>
    </location>
</feature>
<dbReference type="AlphaFoldDB" id="A0A562NR01"/>
<dbReference type="OrthoDB" id="4174719at2"/>
<dbReference type="InterPro" id="IPR050162">
    <property type="entry name" value="MsrA_MetSO_reductase"/>
</dbReference>
<dbReference type="Proteomes" id="UP000316225">
    <property type="component" value="Unassembled WGS sequence"/>
</dbReference>
<protein>
    <recommendedName>
        <fullName evidence="4">Peptide methionine sulfoxide reductase MsrA</fullName>
        <shortName evidence="4">Protein-methionine-S-oxide reductase</shortName>
        <ecNumber evidence="4">1.8.4.11</ecNumber>
    </recommendedName>
    <alternativeName>
        <fullName evidence="4">Peptide-methionine (S)-S-oxide reductase</fullName>
        <shortName evidence="4">Peptide Met(O) reductase</shortName>
    </alternativeName>
</protein>
<dbReference type="PANTHER" id="PTHR42799">
    <property type="entry name" value="MITOCHONDRIAL PEPTIDE METHIONINE SULFOXIDE REDUCTASE"/>
    <property type="match status" value="1"/>
</dbReference>
<evidence type="ECO:0000313" key="7">
    <source>
        <dbReference type="Proteomes" id="UP000316225"/>
    </source>
</evidence>
<dbReference type="Pfam" id="PF01625">
    <property type="entry name" value="PMSR"/>
    <property type="match status" value="1"/>
</dbReference>
<dbReference type="GO" id="GO:0033744">
    <property type="term" value="F:L-methionine:thioredoxin-disulfide S-oxidoreductase activity"/>
    <property type="evidence" value="ECO:0007669"/>
    <property type="project" value="RHEA"/>
</dbReference>
<evidence type="ECO:0000256" key="4">
    <source>
        <dbReference type="HAMAP-Rule" id="MF_01401"/>
    </source>
</evidence>
<sequence>MTAPMHRIFDRPLDAPVPAGFDQAIFGMGCYWGVERLFWQLEGVWLTEVGFAGGHVDNPTYKQVCTTDTGHAEVVRLIYDSSRISYERLLQIFWESHNPSQGNRQGNDVGSQYRSLIMYFNDHQKAAAIASKADYNNRLAVDGFPAITTEVLPASTFWPAEEDHQQYLDRYPDGYCGLRGTGVKASLVEPHEPI</sequence>
<dbReference type="GO" id="GO:0034599">
    <property type="term" value="P:cellular response to oxidative stress"/>
    <property type="evidence" value="ECO:0007669"/>
    <property type="project" value="TreeGrafter"/>
</dbReference>
<reference evidence="6 7" key="1">
    <citation type="journal article" date="2015" name="Stand. Genomic Sci.">
        <title>Genomic Encyclopedia of Bacterial and Archaeal Type Strains, Phase III: the genomes of soil and plant-associated and newly described type strains.</title>
        <authorList>
            <person name="Whitman W.B."/>
            <person name="Woyke T."/>
            <person name="Klenk H.P."/>
            <person name="Zhou Y."/>
            <person name="Lilburn T.G."/>
            <person name="Beck B.J."/>
            <person name="De Vos P."/>
            <person name="Vandamme P."/>
            <person name="Eisen J.A."/>
            <person name="Garrity G."/>
            <person name="Hugenholtz P."/>
            <person name="Kyrpides N.C."/>
        </authorList>
    </citation>
    <scope>NUCLEOTIDE SEQUENCE [LARGE SCALE GENOMIC DNA]</scope>
    <source>
        <strain evidence="6 7">CGMCC 1.5364</strain>
    </source>
</reference>
<evidence type="ECO:0000256" key="1">
    <source>
        <dbReference type="ARBA" id="ARBA00023002"/>
    </source>
</evidence>
<dbReference type="InterPro" id="IPR002569">
    <property type="entry name" value="Met_Sox_Rdtase_MsrA_dom"/>
</dbReference>
<dbReference type="EC" id="1.8.4.11" evidence="4"/>
<comment type="catalytic activity">
    <reaction evidence="2 4">
        <text>L-methionyl-[protein] + [thioredoxin]-disulfide + H2O = L-methionyl-(S)-S-oxide-[protein] + [thioredoxin]-dithiol</text>
        <dbReference type="Rhea" id="RHEA:14217"/>
        <dbReference type="Rhea" id="RHEA-COMP:10698"/>
        <dbReference type="Rhea" id="RHEA-COMP:10700"/>
        <dbReference type="Rhea" id="RHEA-COMP:12313"/>
        <dbReference type="Rhea" id="RHEA-COMP:12315"/>
        <dbReference type="ChEBI" id="CHEBI:15377"/>
        <dbReference type="ChEBI" id="CHEBI:16044"/>
        <dbReference type="ChEBI" id="CHEBI:29950"/>
        <dbReference type="ChEBI" id="CHEBI:44120"/>
        <dbReference type="ChEBI" id="CHEBI:50058"/>
        <dbReference type="EC" id="1.8.4.11"/>
    </reaction>
</comment>
<dbReference type="RefSeq" id="WP_145397800.1">
    <property type="nucleotide sequence ID" value="NZ_VLKU01000005.1"/>
</dbReference>
<dbReference type="NCBIfam" id="TIGR00401">
    <property type="entry name" value="msrA"/>
    <property type="match status" value="1"/>
</dbReference>
<comment type="catalytic activity">
    <reaction evidence="3 4">
        <text>[thioredoxin]-disulfide + L-methionine + H2O = L-methionine (S)-S-oxide + [thioredoxin]-dithiol</text>
        <dbReference type="Rhea" id="RHEA:19993"/>
        <dbReference type="Rhea" id="RHEA-COMP:10698"/>
        <dbReference type="Rhea" id="RHEA-COMP:10700"/>
        <dbReference type="ChEBI" id="CHEBI:15377"/>
        <dbReference type="ChEBI" id="CHEBI:29950"/>
        <dbReference type="ChEBI" id="CHEBI:50058"/>
        <dbReference type="ChEBI" id="CHEBI:57844"/>
        <dbReference type="ChEBI" id="CHEBI:58772"/>
        <dbReference type="EC" id="1.8.4.11"/>
    </reaction>
</comment>
<proteinExistence type="inferred from homology"/>
<evidence type="ECO:0000256" key="2">
    <source>
        <dbReference type="ARBA" id="ARBA00047806"/>
    </source>
</evidence>
<comment type="function">
    <text evidence="4">Has an important function as a repair enzyme for proteins that have been inactivated by oxidation. Catalyzes the reversible oxidation-reduction of methionine sulfoxide in proteins to methionine.</text>
</comment>
<dbReference type="HAMAP" id="MF_01401">
    <property type="entry name" value="MsrA"/>
    <property type="match status" value="1"/>
</dbReference>
<comment type="caution">
    <text evidence="6">The sequence shown here is derived from an EMBL/GenBank/DDBJ whole genome shotgun (WGS) entry which is preliminary data.</text>
</comment>
<gene>
    <name evidence="4" type="primary">msrA</name>
    <name evidence="6" type="ORF">IQ24_01989</name>
</gene>
<dbReference type="SUPFAM" id="SSF55068">
    <property type="entry name" value="Peptide methionine sulfoxide reductase"/>
    <property type="match status" value="1"/>
</dbReference>
<dbReference type="PANTHER" id="PTHR42799:SF2">
    <property type="entry name" value="MITOCHONDRIAL PEPTIDE METHIONINE SULFOXIDE REDUCTASE"/>
    <property type="match status" value="1"/>
</dbReference>
<keyword evidence="1 4" id="KW-0560">Oxidoreductase</keyword>
<dbReference type="GO" id="GO:0005737">
    <property type="term" value="C:cytoplasm"/>
    <property type="evidence" value="ECO:0007669"/>
    <property type="project" value="TreeGrafter"/>
</dbReference>
<dbReference type="EMBL" id="VLKU01000005">
    <property type="protein sequence ID" value="TWI34471.1"/>
    <property type="molecule type" value="Genomic_DNA"/>
</dbReference>
<dbReference type="GO" id="GO:0008113">
    <property type="term" value="F:peptide-methionine (S)-S-oxide reductase activity"/>
    <property type="evidence" value="ECO:0007669"/>
    <property type="project" value="UniProtKB-UniRule"/>
</dbReference>
<feature type="active site" evidence="4">
    <location>
        <position position="30"/>
    </location>
</feature>
<dbReference type="Gene3D" id="3.30.1060.10">
    <property type="entry name" value="Peptide methionine sulphoxide reductase MsrA"/>
    <property type="match status" value="1"/>
</dbReference>
<dbReference type="InterPro" id="IPR036509">
    <property type="entry name" value="Met_Sox_Rdtase_MsrA_sf"/>
</dbReference>
<evidence type="ECO:0000256" key="3">
    <source>
        <dbReference type="ARBA" id="ARBA00048782"/>
    </source>
</evidence>
<organism evidence="6 7">
    <name type="scientific">Paracoccus sulfuroxidans</name>
    <dbReference type="NCBI Taxonomy" id="384678"/>
    <lineage>
        <taxon>Bacteria</taxon>
        <taxon>Pseudomonadati</taxon>
        <taxon>Pseudomonadota</taxon>
        <taxon>Alphaproteobacteria</taxon>
        <taxon>Rhodobacterales</taxon>
        <taxon>Paracoccaceae</taxon>
        <taxon>Paracoccus</taxon>
    </lineage>
</organism>
<keyword evidence="7" id="KW-1185">Reference proteome</keyword>
<comment type="similarity">
    <text evidence="4">Belongs to the MsrA Met sulfoxide reductase family.</text>
</comment>
<evidence type="ECO:0000259" key="5">
    <source>
        <dbReference type="Pfam" id="PF01625"/>
    </source>
</evidence>
<evidence type="ECO:0000313" key="6">
    <source>
        <dbReference type="EMBL" id="TWI34471.1"/>
    </source>
</evidence>